<evidence type="ECO:0000259" key="6">
    <source>
        <dbReference type="PROSITE" id="PS51722"/>
    </source>
</evidence>
<dbReference type="CDD" id="cd03693">
    <property type="entry name" value="EF1_alpha_II"/>
    <property type="match status" value="1"/>
</dbReference>
<dbReference type="GO" id="GO:0003924">
    <property type="term" value="F:GTPase activity"/>
    <property type="evidence" value="ECO:0007669"/>
    <property type="project" value="InterPro"/>
</dbReference>
<dbReference type="GO" id="GO:0003746">
    <property type="term" value="F:translation elongation factor activity"/>
    <property type="evidence" value="ECO:0007669"/>
    <property type="project" value="UniProtKB-KW"/>
</dbReference>
<dbReference type="PRINTS" id="PR00315">
    <property type="entry name" value="ELONGATNFCT"/>
</dbReference>
<dbReference type="FunFam" id="3.40.50.300:FF:001424">
    <property type="entry name" value="Elongation factor 1-alpha 1"/>
    <property type="match status" value="1"/>
</dbReference>
<dbReference type="FunFam" id="2.40.30.10:FF:000005">
    <property type="entry name" value="Elongation factor 1-alpha"/>
    <property type="match status" value="1"/>
</dbReference>
<dbReference type="Pfam" id="PF00009">
    <property type="entry name" value="GTP_EFTU"/>
    <property type="match status" value="1"/>
</dbReference>
<dbReference type="NCBIfam" id="TIGR00483">
    <property type="entry name" value="EF-1_alpha"/>
    <property type="match status" value="1"/>
</dbReference>
<dbReference type="STRING" id="246437.L9L498"/>
<dbReference type="CDD" id="cd03705">
    <property type="entry name" value="EF1_alpha_III"/>
    <property type="match status" value="1"/>
</dbReference>
<evidence type="ECO:0000256" key="2">
    <source>
        <dbReference type="ARBA" id="ARBA00022741"/>
    </source>
</evidence>
<dbReference type="InterPro" id="IPR004539">
    <property type="entry name" value="Transl_elong_EF1A_euk/arc"/>
</dbReference>
<gene>
    <name evidence="7" type="ORF">TREES_T100015834</name>
</gene>
<evidence type="ECO:0000256" key="1">
    <source>
        <dbReference type="ARBA" id="ARBA00007249"/>
    </source>
</evidence>
<dbReference type="InParanoid" id="L9L498"/>
<dbReference type="SUPFAM" id="SSF50447">
    <property type="entry name" value="Translation proteins"/>
    <property type="match status" value="1"/>
</dbReference>
<dbReference type="InterPro" id="IPR009000">
    <property type="entry name" value="Transl_B-barrel_sf"/>
</dbReference>
<dbReference type="Gene3D" id="3.40.50.300">
    <property type="entry name" value="P-loop containing nucleotide triphosphate hydrolases"/>
    <property type="match status" value="1"/>
</dbReference>
<dbReference type="InterPro" id="IPR000795">
    <property type="entry name" value="T_Tr_GTP-bd_dom"/>
</dbReference>
<dbReference type="SUPFAM" id="SSF52540">
    <property type="entry name" value="P-loop containing nucleoside triphosphate hydrolases"/>
    <property type="match status" value="1"/>
</dbReference>
<accession>L9L498</accession>
<dbReference type="InterPro" id="IPR054696">
    <property type="entry name" value="GTP-eEF1A_C"/>
</dbReference>
<name>L9L498_TUPCH</name>
<evidence type="ECO:0000256" key="3">
    <source>
        <dbReference type="ARBA" id="ARBA00022768"/>
    </source>
</evidence>
<sequence length="563" mass="62087">MSALLGEPFSGSIMESLNAAEVSKNVLDAFGGHVIPKNPLFTGGRLESNDIYGLQSQKRCRIPIKASAATAIVNCLLAAFRFYILSRDIFSNHRLLLAPDFLFSEDNIGLLLHIDSSKSTTTGHLIYKCGGINKRTIEKFEMEAIEMGKGSFRHAWVLDKLKAECERGITIDISLWKFETSKYYVTIIDAPGHEDFIKNIITGTSQADRAALIVAAGAGEFEAGIPKNRQTREHTLLAYTLGVKQPIVRVNKMYSTEPPYSQTRYKEIVKEFSTYINKVGNNLDTVAFLPISGWNGDNILELTANMLWFKGWKVTRKDGNASGTTLLEALNCILPPTHPTDKPLCLPLQNVYKTGGIGTVPVCGVETGMVKPGVVVTFVPVNVTPEVKPVEMHHEALSEALPGDDVSFKVKNVSVKDVPHGNVAGDSKNEPPARFTAQMIILNHPGQISAGCAPILDCHTAHIACKFVGLKEKINCCSGKRLEDGPEFLKAGDTAIVDMLHGKPMCIESFSNYPPLDYFAVHDMRQTVAVGVIEDVDKMWTRLLELERSPSLPRRFRRLNEYP</sequence>
<dbReference type="FunFam" id="2.40.30.10:FF:000168">
    <property type="entry name" value="Elongation factor 1-alpha 2"/>
    <property type="match status" value="1"/>
</dbReference>
<dbReference type="GO" id="GO:0005525">
    <property type="term" value="F:GTP binding"/>
    <property type="evidence" value="ECO:0007669"/>
    <property type="project" value="UniProtKB-KW"/>
</dbReference>
<keyword evidence="4" id="KW-0648">Protein biosynthesis</keyword>
<reference evidence="8" key="2">
    <citation type="journal article" date="2013" name="Nat. Commun.">
        <title>Genome of the Chinese tree shrew.</title>
        <authorList>
            <person name="Fan Y."/>
            <person name="Huang Z.Y."/>
            <person name="Cao C.C."/>
            <person name="Chen C.S."/>
            <person name="Chen Y.X."/>
            <person name="Fan D.D."/>
            <person name="He J."/>
            <person name="Hou H.L."/>
            <person name="Hu L."/>
            <person name="Hu X.T."/>
            <person name="Jiang X.T."/>
            <person name="Lai R."/>
            <person name="Lang Y.S."/>
            <person name="Liang B."/>
            <person name="Liao S.G."/>
            <person name="Mu D."/>
            <person name="Ma Y.Y."/>
            <person name="Niu Y.Y."/>
            <person name="Sun X.Q."/>
            <person name="Xia J.Q."/>
            <person name="Xiao J."/>
            <person name="Xiong Z.Q."/>
            <person name="Xu L."/>
            <person name="Yang L."/>
            <person name="Zhang Y."/>
            <person name="Zhao W."/>
            <person name="Zhao X.D."/>
            <person name="Zheng Y.T."/>
            <person name="Zhou J.M."/>
            <person name="Zhu Y.B."/>
            <person name="Zhang G.J."/>
            <person name="Wang J."/>
            <person name="Yao Y.G."/>
        </authorList>
    </citation>
    <scope>NUCLEOTIDE SEQUENCE [LARGE SCALE GENOMIC DNA]</scope>
</reference>
<feature type="domain" description="Tr-type G" evidence="6">
    <location>
        <begin position="103"/>
        <end position="340"/>
    </location>
</feature>
<dbReference type="EMBL" id="KB320513">
    <property type="protein sequence ID" value="ELW69891.1"/>
    <property type="molecule type" value="Genomic_DNA"/>
</dbReference>
<dbReference type="InterPro" id="IPR004161">
    <property type="entry name" value="EFTu-like_2"/>
</dbReference>
<protein>
    <submittedName>
        <fullName evidence="7">Elongation factor 1-alpha 1</fullName>
    </submittedName>
</protein>
<dbReference type="CDD" id="cd01883">
    <property type="entry name" value="EF1_alpha"/>
    <property type="match status" value="1"/>
</dbReference>
<evidence type="ECO:0000313" key="7">
    <source>
        <dbReference type="EMBL" id="ELW69891.1"/>
    </source>
</evidence>
<keyword evidence="5" id="KW-0342">GTP-binding</keyword>
<keyword evidence="3 7" id="KW-0251">Elongation factor</keyword>
<proteinExistence type="inferred from homology"/>
<evidence type="ECO:0000256" key="5">
    <source>
        <dbReference type="ARBA" id="ARBA00023134"/>
    </source>
</evidence>
<dbReference type="InterPro" id="IPR009001">
    <property type="entry name" value="Transl_elong_EF1A/Init_IF2_C"/>
</dbReference>
<dbReference type="InterPro" id="IPR050100">
    <property type="entry name" value="TRAFAC_GTPase_members"/>
</dbReference>
<dbReference type="SUPFAM" id="SSF50465">
    <property type="entry name" value="EF-Tu/eEF-1alpha/eIF2-gamma C-terminal domain"/>
    <property type="match status" value="1"/>
</dbReference>
<keyword evidence="8" id="KW-1185">Reference proteome</keyword>
<dbReference type="InterPro" id="IPR027417">
    <property type="entry name" value="P-loop_NTPase"/>
</dbReference>
<reference evidence="8" key="1">
    <citation type="submission" date="2012-07" db="EMBL/GenBank/DDBJ databases">
        <title>Genome of the Chinese tree shrew, a rising model animal genetically related to primates.</title>
        <authorList>
            <person name="Zhang G."/>
            <person name="Fan Y."/>
            <person name="Yao Y."/>
            <person name="Huang Z."/>
        </authorList>
    </citation>
    <scope>NUCLEOTIDE SEQUENCE [LARGE SCALE GENOMIC DNA]</scope>
</reference>
<dbReference type="PANTHER" id="PTHR23115">
    <property type="entry name" value="TRANSLATION FACTOR"/>
    <property type="match status" value="1"/>
</dbReference>
<dbReference type="PROSITE" id="PS51722">
    <property type="entry name" value="G_TR_2"/>
    <property type="match status" value="1"/>
</dbReference>
<comment type="similarity">
    <text evidence="1">Belongs to the TRAFAC class translation factor GTPase superfamily. Classic translation factor GTPase family. EF-Tu/EF-1A subfamily.</text>
</comment>
<dbReference type="AlphaFoldDB" id="L9L498"/>
<dbReference type="Pfam" id="PF03144">
    <property type="entry name" value="GTP_EFTU_D2"/>
    <property type="match status" value="1"/>
</dbReference>
<dbReference type="Gene3D" id="2.40.30.10">
    <property type="entry name" value="Translation factors"/>
    <property type="match status" value="2"/>
</dbReference>
<evidence type="ECO:0000256" key="4">
    <source>
        <dbReference type="ARBA" id="ARBA00022917"/>
    </source>
</evidence>
<dbReference type="Proteomes" id="UP000011518">
    <property type="component" value="Unassembled WGS sequence"/>
</dbReference>
<organism evidence="7 8">
    <name type="scientific">Tupaia chinensis</name>
    <name type="common">Chinese tree shrew</name>
    <name type="synonym">Tupaia belangeri chinensis</name>
    <dbReference type="NCBI Taxonomy" id="246437"/>
    <lineage>
        <taxon>Eukaryota</taxon>
        <taxon>Metazoa</taxon>
        <taxon>Chordata</taxon>
        <taxon>Craniata</taxon>
        <taxon>Vertebrata</taxon>
        <taxon>Euteleostomi</taxon>
        <taxon>Mammalia</taxon>
        <taxon>Eutheria</taxon>
        <taxon>Euarchontoglires</taxon>
        <taxon>Scandentia</taxon>
        <taxon>Tupaiidae</taxon>
        <taxon>Tupaia</taxon>
    </lineage>
</organism>
<keyword evidence="2" id="KW-0547">Nucleotide-binding</keyword>
<dbReference type="Pfam" id="PF22594">
    <property type="entry name" value="GTP-eEF1A_C"/>
    <property type="match status" value="1"/>
</dbReference>
<evidence type="ECO:0000313" key="8">
    <source>
        <dbReference type="Proteomes" id="UP000011518"/>
    </source>
</evidence>